<dbReference type="AlphaFoldDB" id="A0A0G1D657"/>
<comment type="caution">
    <text evidence="5">The sequence shown here is derived from an EMBL/GenBank/DDBJ whole genome shotgun (WGS) entry which is preliminary data.</text>
</comment>
<dbReference type="PANTHER" id="PTHR15913">
    <property type="entry name" value="ACID CLUSTER PROTEIN 33"/>
    <property type="match status" value="1"/>
</dbReference>
<gene>
    <name evidence="5" type="ORF">UV68_C0021G0006</name>
</gene>
<accession>A0A0G1D657</accession>
<dbReference type="Gene3D" id="3.40.50.1820">
    <property type="entry name" value="alpha/beta hydrolase"/>
    <property type="match status" value="1"/>
</dbReference>
<feature type="domain" description="AB hydrolase-1" evidence="4">
    <location>
        <begin position="38"/>
        <end position="274"/>
    </location>
</feature>
<dbReference type="Pfam" id="PF00561">
    <property type="entry name" value="Abhydrolase_1"/>
    <property type="match status" value="1"/>
</dbReference>
<organism evidence="5 6">
    <name type="scientific">Candidatus Collierbacteria bacterium GW2011_GWC2_43_12</name>
    <dbReference type="NCBI Taxonomy" id="1618390"/>
    <lineage>
        <taxon>Bacteria</taxon>
        <taxon>Candidatus Collieribacteriota</taxon>
    </lineage>
</organism>
<keyword evidence="3" id="KW-0963">Cytoplasm</keyword>
<sequence>MSRTPESVRSFYETHPLKQFEDAGKPLEYISVGEGRKTLLLIPGGGQTAQSNFALIEALEQRFKVIAPTIYDVGSIDEFCHTIDGLLDHEEVDSVNVYGLSVGGLLAQSYLWRNKERVESVILSHACTPESKRYENKVVRPLRALSVVLPVIPDSLIRSFAKLSAAKIQGVSNENAPKDPIMSEPRNAEVSTYFAHEFYDKYLTKTLLRSWINIHTDFSRNEKFSASGLKDWPGKVLILRTDNDPLMQDEGYFAKIYPDAEVRTFTGTGHVTFYYQFTEMMKVIDKFLK</sequence>
<protein>
    <recommendedName>
        <fullName evidence="2">Maspardin</fullName>
    </recommendedName>
</protein>
<keyword evidence="5" id="KW-0378">Hydrolase</keyword>
<dbReference type="PANTHER" id="PTHR15913:SF0">
    <property type="entry name" value="MASPARDIN"/>
    <property type="match status" value="1"/>
</dbReference>
<dbReference type="InterPro" id="IPR026151">
    <property type="entry name" value="Maspardin"/>
</dbReference>
<evidence type="ECO:0000313" key="5">
    <source>
        <dbReference type="EMBL" id="KKS93415.1"/>
    </source>
</evidence>
<dbReference type="Proteomes" id="UP000033980">
    <property type="component" value="Unassembled WGS sequence"/>
</dbReference>
<evidence type="ECO:0000256" key="1">
    <source>
        <dbReference type="ARBA" id="ARBA00004496"/>
    </source>
</evidence>
<dbReference type="GO" id="GO:0005737">
    <property type="term" value="C:cytoplasm"/>
    <property type="evidence" value="ECO:0007669"/>
    <property type="project" value="UniProtKB-SubCell"/>
</dbReference>
<evidence type="ECO:0000259" key="4">
    <source>
        <dbReference type="Pfam" id="PF00561"/>
    </source>
</evidence>
<dbReference type="SUPFAM" id="SSF53474">
    <property type="entry name" value="alpha/beta-Hydrolases"/>
    <property type="match status" value="1"/>
</dbReference>
<dbReference type="InterPro" id="IPR029058">
    <property type="entry name" value="AB_hydrolase_fold"/>
</dbReference>
<evidence type="ECO:0000256" key="3">
    <source>
        <dbReference type="ARBA" id="ARBA00022490"/>
    </source>
</evidence>
<name>A0A0G1D657_9BACT</name>
<proteinExistence type="predicted"/>
<reference evidence="5 6" key="1">
    <citation type="journal article" date="2015" name="Nature">
        <title>rRNA introns, odd ribosomes, and small enigmatic genomes across a large radiation of phyla.</title>
        <authorList>
            <person name="Brown C.T."/>
            <person name="Hug L.A."/>
            <person name="Thomas B.C."/>
            <person name="Sharon I."/>
            <person name="Castelle C.J."/>
            <person name="Singh A."/>
            <person name="Wilkins M.J."/>
            <person name="Williams K.H."/>
            <person name="Banfield J.F."/>
        </authorList>
    </citation>
    <scope>NUCLEOTIDE SEQUENCE [LARGE SCALE GENOMIC DNA]</scope>
</reference>
<evidence type="ECO:0000313" key="6">
    <source>
        <dbReference type="Proteomes" id="UP000033980"/>
    </source>
</evidence>
<dbReference type="InterPro" id="IPR000073">
    <property type="entry name" value="AB_hydrolase_1"/>
</dbReference>
<dbReference type="GO" id="GO:0016787">
    <property type="term" value="F:hydrolase activity"/>
    <property type="evidence" value="ECO:0007669"/>
    <property type="project" value="UniProtKB-KW"/>
</dbReference>
<dbReference type="EMBL" id="LCFK01000021">
    <property type="protein sequence ID" value="KKS93415.1"/>
    <property type="molecule type" value="Genomic_DNA"/>
</dbReference>
<evidence type="ECO:0000256" key="2">
    <source>
        <dbReference type="ARBA" id="ARBA00020148"/>
    </source>
</evidence>
<comment type="subcellular location">
    <subcellularLocation>
        <location evidence="1">Cytoplasm</location>
    </subcellularLocation>
</comment>